<keyword evidence="6" id="KW-1185">Reference proteome</keyword>
<feature type="domain" description="Carboxylesterase type B" evidence="4">
    <location>
        <begin position="29"/>
        <end position="322"/>
    </location>
</feature>
<dbReference type="GO" id="GO:0016787">
    <property type="term" value="F:hydrolase activity"/>
    <property type="evidence" value="ECO:0007669"/>
    <property type="project" value="UniProtKB-KW"/>
</dbReference>
<evidence type="ECO:0000256" key="3">
    <source>
        <dbReference type="RuleBase" id="RU361235"/>
    </source>
</evidence>
<proteinExistence type="inferred from homology"/>
<dbReference type="InterPro" id="IPR029058">
    <property type="entry name" value="AB_hydrolase_fold"/>
</dbReference>
<dbReference type="Pfam" id="PF00135">
    <property type="entry name" value="COesterase"/>
    <property type="match status" value="1"/>
</dbReference>
<name>A0AA39L6N5_SARSR</name>
<evidence type="ECO:0000313" key="6">
    <source>
        <dbReference type="Proteomes" id="UP001175261"/>
    </source>
</evidence>
<dbReference type="EC" id="3.1.1.-" evidence="3"/>
<dbReference type="PANTHER" id="PTHR11559">
    <property type="entry name" value="CARBOXYLESTERASE"/>
    <property type="match status" value="1"/>
</dbReference>
<dbReference type="InterPro" id="IPR002018">
    <property type="entry name" value="CarbesteraseB"/>
</dbReference>
<evidence type="ECO:0000256" key="1">
    <source>
        <dbReference type="ARBA" id="ARBA00005964"/>
    </source>
</evidence>
<accession>A0AA39L6N5</accession>
<keyword evidence="2 3" id="KW-0378">Hydrolase</keyword>
<dbReference type="InterPro" id="IPR019826">
    <property type="entry name" value="Carboxylesterase_B_AS"/>
</dbReference>
<dbReference type="AlphaFoldDB" id="A0AA39L6N5"/>
<protein>
    <recommendedName>
        <fullName evidence="3">Carboxylic ester hydrolase</fullName>
        <ecNumber evidence="3">3.1.1.-</ecNumber>
    </recommendedName>
</protein>
<dbReference type="Proteomes" id="UP001175261">
    <property type="component" value="Unassembled WGS sequence"/>
</dbReference>
<gene>
    <name evidence="5" type="ORF">NLU13_6386</name>
</gene>
<comment type="caution">
    <text evidence="5">The sequence shown here is derived from an EMBL/GenBank/DDBJ whole genome shotgun (WGS) entry which is preliminary data.</text>
</comment>
<dbReference type="PROSITE" id="PS00122">
    <property type="entry name" value="CARBOXYLESTERASE_B_1"/>
    <property type="match status" value="1"/>
</dbReference>
<reference evidence="5" key="1">
    <citation type="submission" date="2022-10" db="EMBL/GenBank/DDBJ databases">
        <title>Determination and structural analysis of whole genome sequence of Sarocladium strictum F4-1.</title>
        <authorList>
            <person name="Hu L."/>
            <person name="Jiang Y."/>
        </authorList>
    </citation>
    <scope>NUCLEOTIDE SEQUENCE</scope>
    <source>
        <strain evidence="5">F4-1</strain>
    </source>
</reference>
<organism evidence="5 6">
    <name type="scientific">Sarocladium strictum</name>
    <name type="common">Black bundle disease fungus</name>
    <name type="synonym">Acremonium strictum</name>
    <dbReference type="NCBI Taxonomy" id="5046"/>
    <lineage>
        <taxon>Eukaryota</taxon>
        <taxon>Fungi</taxon>
        <taxon>Dikarya</taxon>
        <taxon>Ascomycota</taxon>
        <taxon>Pezizomycotina</taxon>
        <taxon>Sordariomycetes</taxon>
        <taxon>Hypocreomycetidae</taxon>
        <taxon>Hypocreales</taxon>
        <taxon>Sarocladiaceae</taxon>
        <taxon>Sarocladium</taxon>
    </lineage>
</organism>
<sequence>MDKTAQPREIRLAGGSIIALDDGKLIRARGIRYATAVRFQEPQLLASWDSPQDCTQPAPICPQNPSRLGLVNGDLEKDRTQDENCLNLTVVAPVSAENAPVMVFVHGGAWVSGAGDLDAYSPHQLASRGVVAVAISHRLGVFGYLSIPDVASSANLGLLDQIEALRWVKRNIAAFGGDASNVTVFGQSAGADSVYCLAVADVEDQPLFHRGILQSMPASMREDENRTEMTKAMSLHARQTVTPENASTISVSTLLGVQKDLLGVARKISPALLAFGPVMGEYPLPTADKALERFVATSATRPMMFGWTSNEETAFTQIDKRPEAEVYLHNLFQGSTEELTRKIAAWTQQIPVTYELTWHPAESTTLKATHCIDLPLLLGDWDAWKDAPSLQGVDIQQQVERLGHAMKNLWVAFAKGNVAPGTERFIIDKDFTFAA</sequence>
<evidence type="ECO:0000259" key="4">
    <source>
        <dbReference type="Pfam" id="PF00135"/>
    </source>
</evidence>
<dbReference type="SUPFAM" id="SSF53474">
    <property type="entry name" value="alpha/beta-Hydrolases"/>
    <property type="match status" value="1"/>
</dbReference>
<evidence type="ECO:0000313" key="5">
    <source>
        <dbReference type="EMBL" id="KAK0386551.1"/>
    </source>
</evidence>
<evidence type="ECO:0000256" key="2">
    <source>
        <dbReference type="ARBA" id="ARBA00022801"/>
    </source>
</evidence>
<dbReference type="Gene3D" id="3.40.50.1820">
    <property type="entry name" value="alpha/beta hydrolase"/>
    <property type="match status" value="1"/>
</dbReference>
<dbReference type="EMBL" id="JAPDFR010000005">
    <property type="protein sequence ID" value="KAK0386551.1"/>
    <property type="molecule type" value="Genomic_DNA"/>
</dbReference>
<comment type="similarity">
    <text evidence="1 3">Belongs to the type-B carboxylesterase/lipase family.</text>
</comment>
<dbReference type="InterPro" id="IPR050309">
    <property type="entry name" value="Type-B_Carboxylest/Lipase"/>
</dbReference>